<name>A0A955I260_9BACT</name>
<dbReference type="PROSITE" id="PS51819">
    <property type="entry name" value="VOC"/>
    <property type="match status" value="1"/>
</dbReference>
<dbReference type="Pfam" id="PF00903">
    <property type="entry name" value="Glyoxalase"/>
    <property type="match status" value="1"/>
</dbReference>
<proteinExistence type="predicted"/>
<dbReference type="CDD" id="cd06587">
    <property type="entry name" value="VOC"/>
    <property type="match status" value="1"/>
</dbReference>
<dbReference type="SUPFAM" id="SSF54593">
    <property type="entry name" value="Glyoxalase/Bleomycin resistance protein/Dihydroxybiphenyl dioxygenase"/>
    <property type="match status" value="1"/>
</dbReference>
<evidence type="ECO:0000313" key="3">
    <source>
        <dbReference type="Proteomes" id="UP000741282"/>
    </source>
</evidence>
<feature type="domain" description="VOC" evidence="1">
    <location>
        <begin position="2"/>
        <end position="113"/>
    </location>
</feature>
<dbReference type="InterPro" id="IPR037523">
    <property type="entry name" value="VOC_core"/>
</dbReference>
<dbReference type="Proteomes" id="UP000741282">
    <property type="component" value="Unassembled WGS sequence"/>
</dbReference>
<dbReference type="AlphaFoldDB" id="A0A955I260"/>
<reference evidence="2" key="2">
    <citation type="journal article" date="2021" name="Microbiome">
        <title>Successional dynamics and alternative stable states in a saline activated sludge microbial community over 9 years.</title>
        <authorList>
            <person name="Wang Y."/>
            <person name="Ye J."/>
            <person name="Ju F."/>
            <person name="Liu L."/>
            <person name="Boyd J.A."/>
            <person name="Deng Y."/>
            <person name="Parks D.H."/>
            <person name="Jiang X."/>
            <person name="Yin X."/>
            <person name="Woodcroft B.J."/>
            <person name="Tyson G.W."/>
            <person name="Hugenholtz P."/>
            <person name="Polz M.F."/>
            <person name="Zhang T."/>
        </authorList>
    </citation>
    <scope>NUCLEOTIDE SEQUENCE</scope>
    <source>
        <strain evidence="2">HKST-UBA17</strain>
    </source>
</reference>
<gene>
    <name evidence="2" type="ORF">KC685_04115</name>
</gene>
<sequence length="117" mass="13603">MNIDTTIFYTNSIKVIVNFYVERLGFQLKDRFGDKFASFQFDKGPILGIKQSSEPREVPGYQTVLLHIEDIEAKFEDCVRKGIRISKTITDETWGMEFSIFDPDGNKVVFVNRKIRN</sequence>
<dbReference type="InterPro" id="IPR004360">
    <property type="entry name" value="Glyas_Fos-R_dOase_dom"/>
</dbReference>
<dbReference type="InterPro" id="IPR029068">
    <property type="entry name" value="Glyas_Bleomycin-R_OHBP_Dase"/>
</dbReference>
<organism evidence="2 3">
    <name type="scientific">Candidatus Dojkabacteria bacterium</name>
    <dbReference type="NCBI Taxonomy" id="2099670"/>
    <lineage>
        <taxon>Bacteria</taxon>
        <taxon>Candidatus Dojkabacteria</taxon>
    </lineage>
</organism>
<accession>A0A955I260</accession>
<dbReference type="EMBL" id="JAGQLN010000016">
    <property type="protein sequence ID" value="MCA9377077.1"/>
    <property type="molecule type" value="Genomic_DNA"/>
</dbReference>
<evidence type="ECO:0000259" key="1">
    <source>
        <dbReference type="PROSITE" id="PS51819"/>
    </source>
</evidence>
<protein>
    <submittedName>
        <fullName evidence="2">VOC family protein</fullName>
    </submittedName>
</protein>
<dbReference type="Gene3D" id="3.10.180.10">
    <property type="entry name" value="2,3-Dihydroxybiphenyl 1,2-Dioxygenase, domain 1"/>
    <property type="match status" value="1"/>
</dbReference>
<reference evidence="2" key="1">
    <citation type="submission" date="2020-04" db="EMBL/GenBank/DDBJ databases">
        <authorList>
            <person name="Zhang T."/>
        </authorList>
    </citation>
    <scope>NUCLEOTIDE SEQUENCE</scope>
    <source>
        <strain evidence="2">HKST-UBA17</strain>
    </source>
</reference>
<comment type="caution">
    <text evidence="2">The sequence shown here is derived from an EMBL/GenBank/DDBJ whole genome shotgun (WGS) entry which is preliminary data.</text>
</comment>
<evidence type="ECO:0000313" key="2">
    <source>
        <dbReference type="EMBL" id="MCA9377077.1"/>
    </source>
</evidence>